<name>A0A8S5S1B7_9CAUD</name>
<protein>
    <submittedName>
        <fullName evidence="1">Uncharacterized protein</fullName>
    </submittedName>
</protein>
<proteinExistence type="predicted"/>
<evidence type="ECO:0000313" key="1">
    <source>
        <dbReference type="EMBL" id="DAF44812.1"/>
    </source>
</evidence>
<accession>A0A8S5S1B7</accession>
<organism evidence="1">
    <name type="scientific">Podoviridae sp. ct8Lf7</name>
    <dbReference type="NCBI Taxonomy" id="2827723"/>
    <lineage>
        <taxon>Viruses</taxon>
        <taxon>Duplodnaviria</taxon>
        <taxon>Heunggongvirae</taxon>
        <taxon>Uroviricota</taxon>
        <taxon>Caudoviricetes</taxon>
    </lineage>
</organism>
<dbReference type="EMBL" id="BK032511">
    <property type="protein sequence ID" value="DAF44812.1"/>
    <property type="molecule type" value="Genomic_DNA"/>
</dbReference>
<reference evidence="1" key="1">
    <citation type="journal article" date="2021" name="Proc. Natl. Acad. Sci. U.S.A.">
        <title>A Catalog of Tens of Thousands of Viruses from Human Metagenomes Reveals Hidden Associations with Chronic Diseases.</title>
        <authorList>
            <person name="Tisza M.J."/>
            <person name="Buck C.B."/>
        </authorList>
    </citation>
    <scope>NUCLEOTIDE SEQUENCE</scope>
    <source>
        <strain evidence="1">Ct8Lf7</strain>
    </source>
</reference>
<sequence>MRKRFKEGRIASSDNYELSRKVYISYLKRCHIKNMEIITRISSEASIKQEKYVKVFGELIPISESELKVHSTLIIVEE</sequence>